<dbReference type="Proteomes" id="UP001153076">
    <property type="component" value="Unassembled WGS sequence"/>
</dbReference>
<dbReference type="InterPro" id="IPR026960">
    <property type="entry name" value="RVT-Znf"/>
</dbReference>
<dbReference type="AlphaFoldDB" id="A0A9Q1KJH9"/>
<accession>A0A9Q1KJH9</accession>
<sequence length="194" mass="21946">MLVKKSRSLKNYSLLSAHPKPNSRLEEKRGNFMVAEGLLGLPQVWRCKCEMVPFPNQYETSEKFNLRPSWLPRPTSFKPISLRPSPDSPSRVSELIDHDHVCWCEPLVNNLFMLSDAEIILRTPLCDAWLSDSLKCDVLPRVRLFSWRACRGTLPSALNISKQVPSFSMNCTVCGHAEETDVHAILDSPLAAII</sequence>
<comment type="caution">
    <text evidence="2">The sequence shown here is derived from an EMBL/GenBank/DDBJ whole genome shotgun (WGS) entry which is preliminary data.</text>
</comment>
<evidence type="ECO:0000313" key="2">
    <source>
        <dbReference type="EMBL" id="KAJ8444397.1"/>
    </source>
</evidence>
<evidence type="ECO:0000313" key="3">
    <source>
        <dbReference type="Proteomes" id="UP001153076"/>
    </source>
</evidence>
<feature type="domain" description="Reverse transcriptase zinc-binding" evidence="1">
    <location>
        <begin position="132"/>
        <end position="192"/>
    </location>
</feature>
<protein>
    <recommendedName>
        <fullName evidence="1">Reverse transcriptase zinc-binding domain-containing protein</fullName>
    </recommendedName>
</protein>
<proteinExistence type="predicted"/>
<dbReference type="Pfam" id="PF13966">
    <property type="entry name" value="zf-RVT"/>
    <property type="match status" value="1"/>
</dbReference>
<dbReference type="EMBL" id="JAKOGI010000099">
    <property type="protein sequence ID" value="KAJ8444397.1"/>
    <property type="molecule type" value="Genomic_DNA"/>
</dbReference>
<organism evidence="2 3">
    <name type="scientific">Carnegiea gigantea</name>
    <dbReference type="NCBI Taxonomy" id="171969"/>
    <lineage>
        <taxon>Eukaryota</taxon>
        <taxon>Viridiplantae</taxon>
        <taxon>Streptophyta</taxon>
        <taxon>Embryophyta</taxon>
        <taxon>Tracheophyta</taxon>
        <taxon>Spermatophyta</taxon>
        <taxon>Magnoliopsida</taxon>
        <taxon>eudicotyledons</taxon>
        <taxon>Gunneridae</taxon>
        <taxon>Pentapetalae</taxon>
        <taxon>Caryophyllales</taxon>
        <taxon>Cactineae</taxon>
        <taxon>Cactaceae</taxon>
        <taxon>Cactoideae</taxon>
        <taxon>Echinocereeae</taxon>
        <taxon>Carnegiea</taxon>
    </lineage>
</organism>
<gene>
    <name evidence="2" type="ORF">Cgig2_026601</name>
</gene>
<dbReference type="OrthoDB" id="1749493at2759"/>
<reference evidence="2" key="1">
    <citation type="submission" date="2022-04" db="EMBL/GenBank/DDBJ databases">
        <title>Carnegiea gigantea Genome sequencing and assembly v2.</title>
        <authorList>
            <person name="Copetti D."/>
            <person name="Sanderson M.J."/>
            <person name="Burquez A."/>
            <person name="Wojciechowski M.F."/>
        </authorList>
    </citation>
    <scope>NUCLEOTIDE SEQUENCE</scope>
    <source>
        <strain evidence="2">SGP5-SGP5p</strain>
        <tissue evidence="2">Aerial part</tissue>
    </source>
</reference>
<evidence type="ECO:0000259" key="1">
    <source>
        <dbReference type="Pfam" id="PF13966"/>
    </source>
</evidence>
<name>A0A9Q1KJH9_9CARY</name>
<keyword evidence="3" id="KW-1185">Reference proteome</keyword>